<dbReference type="AlphaFoldDB" id="A0A1H6C7F1"/>
<name>A0A1H6C7F1_9HYPH</name>
<proteinExistence type="predicted"/>
<evidence type="ECO:0000313" key="2">
    <source>
        <dbReference type="EMBL" id="SEG68833.1"/>
    </source>
</evidence>
<dbReference type="Proteomes" id="UP000236743">
    <property type="component" value="Unassembled WGS sequence"/>
</dbReference>
<reference evidence="2 3" key="1">
    <citation type="submission" date="2016-10" db="EMBL/GenBank/DDBJ databases">
        <authorList>
            <person name="de Groot N.N."/>
        </authorList>
    </citation>
    <scope>NUCLEOTIDE SEQUENCE [LARGE SCALE GENOMIC DNA]</scope>
    <source>
        <strain evidence="2 3">DSM 26656</strain>
    </source>
</reference>
<keyword evidence="3" id="KW-1185">Reference proteome</keyword>
<feature type="compositionally biased region" description="Polar residues" evidence="1">
    <location>
        <begin position="16"/>
        <end position="29"/>
    </location>
</feature>
<protein>
    <submittedName>
        <fullName evidence="2">Uncharacterized protein</fullName>
    </submittedName>
</protein>
<feature type="region of interest" description="Disordered" evidence="1">
    <location>
        <begin position="1"/>
        <end position="51"/>
    </location>
</feature>
<gene>
    <name evidence="2" type="ORF">SAMN04488115_10990</name>
</gene>
<evidence type="ECO:0000313" key="3">
    <source>
        <dbReference type="Proteomes" id="UP000236743"/>
    </source>
</evidence>
<sequence>MSLSGYRSVKDERADYSTTPDTGCSSGLGDTSDEAKRKRSSAPKRPFWLRA</sequence>
<organism evidence="2 3">
    <name type="scientific">Bosea lathyri</name>
    <dbReference type="NCBI Taxonomy" id="1036778"/>
    <lineage>
        <taxon>Bacteria</taxon>
        <taxon>Pseudomonadati</taxon>
        <taxon>Pseudomonadota</taxon>
        <taxon>Alphaproteobacteria</taxon>
        <taxon>Hyphomicrobiales</taxon>
        <taxon>Boseaceae</taxon>
        <taxon>Bosea</taxon>
    </lineage>
</organism>
<evidence type="ECO:0000256" key="1">
    <source>
        <dbReference type="SAM" id="MobiDB-lite"/>
    </source>
</evidence>
<dbReference type="EMBL" id="FNUY01000009">
    <property type="protein sequence ID" value="SEG68833.1"/>
    <property type="molecule type" value="Genomic_DNA"/>
</dbReference>
<accession>A0A1H6C7F1</accession>